<dbReference type="GO" id="GO:0005524">
    <property type="term" value="F:ATP binding"/>
    <property type="evidence" value="ECO:0007669"/>
    <property type="project" value="UniProtKB-KW"/>
</dbReference>
<dbReference type="Gene3D" id="3.40.50.300">
    <property type="entry name" value="P-loop containing nucleotide triphosphate hydrolases"/>
    <property type="match status" value="1"/>
</dbReference>
<keyword evidence="5 7" id="KW-1133">Transmembrane helix</keyword>
<feature type="domain" description="ABC transmembrane type-1" evidence="9">
    <location>
        <begin position="26"/>
        <end position="304"/>
    </location>
</feature>
<dbReference type="InterPro" id="IPR036640">
    <property type="entry name" value="ABC1_TM_sf"/>
</dbReference>
<feature type="transmembrane region" description="Helical" evidence="7">
    <location>
        <begin position="20"/>
        <end position="42"/>
    </location>
</feature>
<dbReference type="Pfam" id="PF00005">
    <property type="entry name" value="ABC_tran"/>
    <property type="match status" value="1"/>
</dbReference>
<proteinExistence type="predicted"/>
<feature type="domain" description="ABC transporter" evidence="8">
    <location>
        <begin position="338"/>
        <end position="572"/>
    </location>
</feature>
<dbReference type="SMART" id="SM00382">
    <property type="entry name" value="AAA"/>
    <property type="match status" value="1"/>
</dbReference>
<reference evidence="10" key="2">
    <citation type="submission" date="2021-04" db="EMBL/GenBank/DDBJ databases">
        <authorList>
            <person name="Gilroy R."/>
        </authorList>
    </citation>
    <scope>NUCLEOTIDE SEQUENCE</scope>
    <source>
        <strain evidence="10">5790</strain>
    </source>
</reference>
<evidence type="ECO:0000256" key="2">
    <source>
        <dbReference type="ARBA" id="ARBA00022692"/>
    </source>
</evidence>
<dbReference type="SUPFAM" id="SSF52540">
    <property type="entry name" value="P-loop containing nucleoside triphosphate hydrolases"/>
    <property type="match status" value="1"/>
</dbReference>
<organism evidence="10 11">
    <name type="scientific">Candidatus Monoglobus merdigallinarum</name>
    <dbReference type="NCBI Taxonomy" id="2838698"/>
    <lineage>
        <taxon>Bacteria</taxon>
        <taxon>Bacillati</taxon>
        <taxon>Bacillota</taxon>
        <taxon>Clostridia</taxon>
        <taxon>Monoglobales</taxon>
        <taxon>Monoglobaceae</taxon>
        <taxon>Monoglobus</taxon>
    </lineage>
</organism>
<evidence type="ECO:0000256" key="1">
    <source>
        <dbReference type="ARBA" id="ARBA00004651"/>
    </source>
</evidence>
<evidence type="ECO:0000256" key="3">
    <source>
        <dbReference type="ARBA" id="ARBA00022741"/>
    </source>
</evidence>
<feature type="transmembrane region" description="Helical" evidence="7">
    <location>
        <begin position="251"/>
        <end position="272"/>
    </location>
</feature>
<dbReference type="Proteomes" id="UP000824162">
    <property type="component" value="Unassembled WGS sequence"/>
</dbReference>
<dbReference type="InterPro" id="IPR003439">
    <property type="entry name" value="ABC_transporter-like_ATP-bd"/>
</dbReference>
<dbReference type="GO" id="GO:0016887">
    <property type="term" value="F:ATP hydrolysis activity"/>
    <property type="evidence" value="ECO:0007669"/>
    <property type="project" value="InterPro"/>
</dbReference>
<dbReference type="PANTHER" id="PTHR43394">
    <property type="entry name" value="ATP-DEPENDENT PERMEASE MDL1, MITOCHONDRIAL"/>
    <property type="match status" value="1"/>
</dbReference>
<dbReference type="SUPFAM" id="SSF90123">
    <property type="entry name" value="ABC transporter transmembrane region"/>
    <property type="match status" value="1"/>
</dbReference>
<keyword evidence="6 7" id="KW-0472">Membrane</keyword>
<accession>A0A9D1TN60</accession>
<evidence type="ECO:0000313" key="10">
    <source>
        <dbReference type="EMBL" id="HIV86463.1"/>
    </source>
</evidence>
<keyword evidence="4 10" id="KW-0067">ATP-binding</keyword>
<keyword evidence="3" id="KW-0547">Nucleotide-binding</keyword>
<dbReference type="PROSITE" id="PS50893">
    <property type="entry name" value="ABC_TRANSPORTER_2"/>
    <property type="match status" value="1"/>
</dbReference>
<feature type="transmembrane region" description="Helical" evidence="7">
    <location>
        <begin position="161"/>
        <end position="179"/>
    </location>
</feature>
<feature type="transmembrane region" description="Helical" evidence="7">
    <location>
        <begin position="132"/>
        <end position="155"/>
    </location>
</feature>
<dbReference type="EMBL" id="DXIJ01000144">
    <property type="protein sequence ID" value="HIV86463.1"/>
    <property type="molecule type" value="Genomic_DNA"/>
</dbReference>
<dbReference type="Gene3D" id="1.20.1560.10">
    <property type="entry name" value="ABC transporter type 1, transmembrane domain"/>
    <property type="match status" value="1"/>
</dbReference>
<dbReference type="PROSITE" id="PS00211">
    <property type="entry name" value="ABC_TRANSPORTER_1"/>
    <property type="match status" value="1"/>
</dbReference>
<dbReference type="AlphaFoldDB" id="A0A9D1TN60"/>
<dbReference type="InterPro" id="IPR011527">
    <property type="entry name" value="ABC1_TM_dom"/>
</dbReference>
<evidence type="ECO:0000256" key="7">
    <source>
        <dbReference type="SAM" id="Phobius"/>
    </source>
</evidence>
<name>A0A9D1TN60_9FIRM</name>
<dbReference type="FunFam" id="3.40.50.300:FF:000218">
    <property type="entry name" value="Multidrug ABC transporter ATP-binding protein"/>
    <property type="match status" value="1"/>
</dbReference>
<comment type="caution">
    <text evidence="10">The sequence shown here is derived from an EMBL/GenBank/DDBJ whole genome shotgun (WGS) entry which is preliminary data.</text>
</comment>
<evidence type="ECO:0000256" key="6">
    <source>
        <dbReference type="ARBA" id="ARBA00023136"/>
    </source>
</evidence>
<dbReference type="CDD" id="cd07346">
    <property type="entry name" value="ABC_6TM_exporters"/>
    <property type="match status" value="1"/>
</dbReference>
<dbReference type="InterPro" id="IPR027417">
    <property type="entry name" value="P-loop_NTPase"/>
</dbReference>
<reference evidence="10" key="1">
    <citation type="journal article" date="2021" name="PeerJ">
        <title>Extensive microbial diversity within the chicken gut microbiome revealed by metagenomics and culture.</title>
        <authorList>
            <person name="Gilroy R."/>
            <person name="Ravi A."/>
            <person name="Getino M."/>
            <person name="Pursley I."/>
            <person name="Horton D.L."/>
            <person name="Alikhan N.F."/>
            <person name="Baker D."/>
            <person name="Gharbi K."/>
            <person name="Hall N."/>
            <person name="Watson M."/>
            <person name="Adriaenssens E.M."/>
            <person name="Foster-Nyarko E."/>
            <person name="Jarju S."/>
            <person name="Secka A."/>
            <person name="Antonio M."/>
            <person name="Oren A."/>
            <person name="Chaudhuri R.R."/>
            <person name="La Ragione R."/>
            <person name="Hildebrand F."/>
            <person name="Pallen M.J."/>
        </authorList>
    </citation>
    <scope>NUCLEOTIDE SEQUENCE</scope>
    <source>
        <strain evidence="10">5790</strain>
    </source>
</reference>
<dbReference type="InterPro" id="IPR003593">
    <property type="entry name" value="AAA+_ATPase"/>
</dbReference>
<gene>
    <name evidence="10" type="ORF">H9900_06640</name>
</gene>
<dbReference type="GO" id="GO:0015421">
    <property type="term" value="F:ABC-type oligopeptide transporter activity"/>
    <property type="evidence" value="ECO:0007669"/>
    <property type="project" value="TreeGrafter"/>
</dbReference>
<dbReference type="InterPro" id="IPR017871">
    <property type="entry name" value="ABC_transporter-like_CS"/>
</dbReference>
<dbReference type="GO" id="GO:0005886">
    <property type="term" value="C:plasma membrane"/>
    <property type="evidence" value="ECO:0007669"/>
    <property type="project" value="UniProtKB-SubCell"/>
</dbReference>
<feature type="transmembrane region" description="Helical" evidence="7">
    <location>
        <begin position="62"/>
        <end position="82"/>
    </location>
</feature>
<dbReference type="InterPro" id="IPR039421">
    <property type="entry name" value="Type_1_exporter"/>
</dbReference>
<dbReference type="PANTHER" id="PTHR43394:SF1">
    <property type="entry name" value="ATP-BINDING CASSETTE SUB-FAMILY B MEMBER 10, MITOCHONDRIAL"/>
    <property type="match status" value="1"/>
</dbReference>
<evidence type="ECO:0000259" key="9">
    <source>
        <dbReference type="PROSITE" id="PS50929"/>
    </source>
</evidence>
<dbReference type="Pfam" id="PF00664">
    <property type="entry name" value="ABC_membrane"/>
    <property type="match status" value="1"/>
</dbReference>
<evidence type="ECO:0000313" key="11">
    <source>
        <dbReference type="Proteomes" id="UP000824162"/>
    </source>
</evidence>
<evidence type="ECO:0000259" key="8">
    <source>
        <dbReference type="PROSITE" id="PS50893"/>
    </source>
</evidence>
<keyword evidence="2 7" id="KW-0812">Transmembrane</keyword>
<protein>
    <submittedName>
        <fullName evidence="10">ABC transporter ATP-binding protein/permease</fullName>
    </submittedName>
</protein>
<comment type="subcellular location">
    <subcellularLocation>
        <location evidence="1">Cell membrane</location>
        <topology evidence="1">Multi-pass membrane protein</topology>
    </subcellularLocation>
</comment>
<evidence type="ECO:0000256" key="4">
    <source>
        <dbReference type="ARBA" id="ARBA00022840"/>
    </source>
</evidence>
<dbReference type="PROSITE" id="PS50929">
    <property type="entry name" value="ABC_TM1F"/>
    <property type="match status" value="1"/>
</dbReference>
<sequence length="574" mass="62498">MINAVKGIKSCFVFIKRHKAYYFTMLLAGIVLMYGADVLFAMLNREVVNSVTAFEFSGLKTAVWLGLAAMAAYLLEILVRFLKMRSVRFMMYDLRRDLFRHMELLPVEYFEKNHSADSIFRLNSNVENMKRAYASFFVSVTQGLLGAVLLSAFVLVMDVRLGVISLFSCFLTVFVNVRFAEPLRRIGRRIQNSESRLLSCLSDLLAGFRVIKLYDSDGAVVSKYEAANDETARLRVKRIAGVGAVDSMGNLLNFINGFVLITIGALMAAAGYTDFGTVFAILSVQGNVSSALLGFGGAWGMLQECVAAAGMINDIFEIKPERRAPLESLEHSGSGAYIEFKNVSFSYNVVSKALDGLSLRVDKGEVAALVGPSGGGKSTVIKLLPGFYDTDGGGVYIAGKNIRAYSISELRDMISYVPQDAYLFDASVRENISYGKPGAAESEIIEAAKAANADGFISQLPQGYDTVVGERGESLSGGQRQRIAIARAFLKNAPILLLDEATSALDTENELIVQSSIEALMKNRTVIVVAHRLSTIENADIIYVIENGAVVQSGTHSELKEAAGTYAELVKLAK</sequence>
<evidence type="ECO:0000256" key="5">
    <source>
        <dbReference type="ARBA" id="ARBA00022989"/>
    </source>
</evidence>